<keyword evidence="1" id="KW-0805">Transcription regulation</keyword>
<dbReference type="SUPFAM" id="SSF46689">
    <property type="entry name" value="Homeodomain-like"/>
    <property type="match status" value="1"/>
</dbReference>
<dbReference type="AlphaFoldDB" id="A0A4R5E2Z8"/>
<comment type="caution">
    <text evidence="6">The sequence shown here is derived from an EMBL/GenBank/DDBJ whole genome shotgun (WGS) entry which is preliminary data.</text>
</comment>
<dbReference type="InterPro" id="IPR011075">
    <property type="entry name" value="TetR_C"/>
</dbReference>
<evidence type="ECO:0000256" key="2">
    <source>
        <dbReference type="ARBA" id="ARBA00023125"/>
    </source>
</evidence>
<dbReference type="PROSITE" id="PS50977">
    <property type="entry name" value="HTH_TETR_2"/>
    <property type="match status" value="1"/>
</dbReference>
<accession>A0A4R5E2Z8</accession>
<feature type="DNA-binding region" description="H-T-H motif" evidence="4">
    <location>
        <begin position="33"/>
        <end position="52"/>
    </location>
</feature>
<dbReference type="Gene3D" id="1.10.10.60">
    <property type="entry name" value="Homeodomain-like"/>
    <property type="match status" value="1"/>
</dbReference>
<dbReference type="Pfam" id="PF00440">
    <property type="entry name" value="TetR_N"/>
    <property type="match status" value="1"/>
</dbReference>
<protein>
    <submittedName>
        <fullName evidence="6">TetR/AcrR family transcriptional regulator</fullName>
    </submittedName>
</protein>
<dbReference type="InterPro" id="IPR001647">
    <property type="entry name" value="HTH_TetR"/>
</dbReference>
<organism evidence="6 7">
    <name type="scientific">Nonomuraea mesophila</name>
    <dbReference type="NCBI Taxonomy" id="2530382"/>
    <lineage>
        <taxon>Bacteria</taxon>
        <taxon>Bacillati</taxon>
        <taxon>Actinomycetota</taxon>
        <taxon>Actinomycetes</taxon>
        <taxon>Streptosporangiales</taxon>
        <taxon>Streptosporangiaceae</taxon>
        <taxon>Nonomuraea</taxon>
    </lineage>
</organism>
<dbReference type="EMBL" id="SMLD01000309">
    <property type="protein sequence ID" value="TDE20817.1"/>
    <property type="molecule type" value="Genomic_DNA"/>
</dbReference>
<sequence>MEQTRRRRGSTLEEAIVEAAWDELREAGYAKATMNNIARRAGTSKHVLYRRWKNQPELFLAALKRFAATAEVPDTGDVRDDLVALLVRVRQVFDLLPSDLISGLITDSRNDPAVFDEVRTYVMGEGVHDVTRVILRRAADRGQIEPGLPGARILRLPIDLLRNEYLMSRGPLPADTVTEIIDDIVMPLLRPAARR</sequence>
<dbReference type="RefSeq" id="WP_132641749.1">
    <property type="nucleotide sequence ID" value="NZ_SMLD01000309.1"/>
</dbReference>
<feature type="domain" description="HTH tetR-type" evidence="5">
    <location>
        <begin position="10"/>
        <end position="70"/>
    </location>
</feature>
<proteinExistence type="predicted"/>
<name>A0A4R5E2Z8_9ACTN</name>
<evidence type="ECO:0000313" key="7">
    <source>
        <dbReference type="Proteomes" id="UP000295136"/>
    </source>
</evidence>
<keyword evidence="2 4" id="KW-0238">DNA-binding</keyword>
<evidence type="ECO:0000259" key="5">
    <source>
        <dbReference type="PROSITE" id="PS50977"/>
    </source>
</evidence>
<dbReference type="Gene3D" id="1.10.357.10">
    <property type="entry name" value="Tetracycline Repressor, domain 2"/>
    <property type="match status" value="1"/>
</dbReference>
<dbReference type="Pfam" id="PF16859">
    <property type="entry name" value="TetR_C_11"/>
    <property type="match status" value="1"/>
</dbReference>
<evidence type="ECO:0000256" key="3">
    <source>
        <dbReference type="ARBA" id="ARBA00023163"/>
    </source>
</evidence>
<dbReference type="InterPro" id="IPR050109">
    <property type="entry name" value="HTH-type_TetR-like_transc_reg"/>
</dbReference>
<dbReference type="SUPFAM" id="SSF48498">
    <property type="entry name" value="Tetracyclin repressor-like, C-terminal domain"/>
    <property type="match status" value="1"/>
</dbReference>
<dbReference type="PANTHER" id="PTHR30055:SF148">
    <property type="entry name" value="TETR-FAMILY TRANSCRIPTIONAL REGULATOR"/>
    <property type="match status" value="1"/>
</dbReference>
<dbReference type="InterPro" id="IPR036271">
    <property type="entry name" value="Tet_transcr_reg_TetR-rel_C_sf"/>
</dbReference>
<keyword evidence="3" id="KW-0804">Transcription</keyword>
<evidence type="ECO:0000313" key="6">
    <source>
        <dbReference type="EMBL" id="TDE20817.1"/>
    </source>
</evidence>
<dbReference type="Proteomes" id="UP000295136">
    <property type="component" value="Unassembled WGS sequence"/>
</dbReference>
<dbReference type="InterPro" id="IPR009057">
    <property type="entry name" value="Homeodomain-like_sf"/>
</dbReference>
<dbReference type="PANTHER" id="PTHR30055">
    <property type="entry name" value="HTH-TYPE TRANSCRIPTIONAL REGULATOR RUTR"/>
    <property type="match status" value="1"/>
</dbReference>
<reference evidence="6 7" key="1">
    <citation type="submission" date="2019-03" db="EMBL/GenBank/DDBJ databases">
        <title>Draft genome sequences of novel Actinobacteria.</title>
        <authorList>
            <person name="Sahin N."/>
            <person name="Ay H."/>
            <person name="Saygin H."/>
        </authorList>
    </citation>
    <scope>NUCLEOTIDE SEQUENCE [LARGE SCALE GENOMIC DNA]</scope>
    <source>
        <strain evidence="6 7">6K102</strain>
    </source>
</reference>
<gene>
    <name evidence="6" type="ORF">E1295_47075</name>
</gene>
<keyword evidence="7" id="KW-1185">Reference proteome</keyword>
<evidence type="ECO:0000256" key="4">
    <source>
        <dbReference type="PROSITE-ProRule" id="PRU00335"/>
    </source>
</evidence>
<evidence type="ECO:0000256" key="1">
    <source>
        <dbReference type="ARBA" id="ARBA00023015"/>
    </source>
</evidence>
<dbReference type="GO" id="GO:0000976">
    <property type="term" value="F:transcription cis-regulatory region binding"/>
    <property type="evidence" value="ECO:0007669"/>
    <property type="project" value="TreeGrafter"/>
</dbReference>
<dbReference type="GO" id="GO:0003700">
    <property type="term" value="F:DNA-binding transcription factor activity"/>
    <property type="evidence" value="ECO:0007669"/>
    <property type="project" value="TreeGrafter"/>
</dbReference>